<reference evidence="1 2" key="1">
    <citation type="submission" date="2024-02" db="EMBL/GenBank/DDBJ databases">
        <authorList>
            <person name="Chen Y."/>
            <person name="Shah S."/>
            <person name="Dougan E. K."/>
            <person name="Thang M."/>
            <person name="Chan C."/>
        </authorList>
    </citation>
    <scope>NUCLEOTIDE SEQUENCE [LARGE SCALE GENOMIC DNA]</scope>
</reference>
<accession>A0ABP0I5A2</accession>
<evidence type="ECO:0000313" key="2">
    <source>
        <dbReference type="Proteomes" id="UP001642464"/>
    </source>
</evidence>
<evidence type="ECO:0000313" key="1">
    <source>
        <dbReference type="EMBL" id="CAK8997116.1"/>
    </source>
</evidence>
<dbReference type="Proteomes" id="UP001642464">
    <property type="component" value="Unassembled WGS sequence"/>
</dbReference>
<sequence length="680" mass="74513">MSSSARPASAIVAPLGGRDCQFLSDSPEALKPSSLSVQQRLAIRLYTAEETAQRFFSESVSVELEDAEPWGRTHRRLLNALKEPLPLYKTLNAPFHDAKRSPTTIANQARASKAVRALAKAGKAFSYTGPAYRGIKVAKSPLLKRKYESCPQVRCVDNTSGSNHLRIAELSAIPSELEILVEPPAVFKAVQLPQHRLRLQRVSHRDLKSVFPVNRSPEIVFQPSYPAVLKVTVDGKLDCSVKVQVVGGKAEGNGLPQICVAGKQSTATYLSSSATRGPMTKGSLIIEGFDAVPFCVAHNDQGTTYVQGKGKWRCTSLSAPRWNWREQAPKPTEGRAADLQVIASKSVDNVPQLKVCVRDATEMELKRCLQGQALRDAQEAGDYDMLLAQVTKAKQAGVDREQIEEAEDRLNGLRKLGKHVNCGCDKESLRLMMQWDKVTRCSDVLPTDACKVPECPCNQEACGEVLQVLPNAVQSCLKDFGPEGDRELFEELAGSALAVEEGSVWKAGGKLIFSAFDRNQSVQALTRMLNNAGRTRCVKLLLQMVKHSEAEYGGYVTAIQVNFHPNGESFHAQHRDIYSAKQRAGPSCTCTFKKCVGTVCYTVGSSRQCLLETMTDVFSAIKPCGASCTGRRERRWLHSQGLFTESRNIKACLSSLSLEVEVVTPCISTKHGTPSSWQIS</sequence>
<gene>
    <name evidence="1" type="ORF">SCF082_LOCUS5086</name>
</gene>
<keyword evidence="2" id="KW-1185">Reference proteome</keyword>
<organism evidence="1 2">
    <name type="scientific">Durusdinium trenchii</name>
    <dbReference type="NCBI Taxonomy" id="1381693"/>
    <lineage>
        <taxon>Eukaryota</taxon>
        <taxon>Sar</taxon>
        <taxon>Alveolata</taxon>
        <taxon>Dinophyceae</taxon>
        <taxon>Suessiales</taxon>
        <taxon>Symbiodiniaceae</taxon>
        <taxon>Durusdinium</taxon>
    </lineage>
</organism>
<dbReference type="EMBL" id="CAXAMM010002692">
    <property type="protein sequence ID" value="CAK8997116.1"/>
    <property type="molecule type" value="Genomic_DNA"/>
</dbReference>
<proteinExistence type="predicted"/>
<comment type="caution">
    <text evidence="1">The sequence shown here is derived from an EMBL/GenBank/DDBJ whole genome shotgun (WGS) entry which is preliminary data.</text>
</comment>
<protein>
    <submittedName>
        <fullName evidence="1">NAD(P)(+)--arginine ADP-ribosyltransferase (Mono(ADP-ribosyl)transferase)</fullName>
    </submittedName>
</protein>
<name>A0ABP0I5A2_9DINO</name>